<reference evidence="9" key="2">
    <citation type="journal article" date="2024" name="Plant">
        <title>Genomic evolution and insights into agronomic trait innovations of Sesamum species.</title>
        <authorList>
            <person name="Miao H."/>
            <person name="Wang L."/>
            <person name="Qu L."/>
            <person name="Liu H."/>
            <person name="Sun Y."/>
            <person name="Le M."/>
            <person name="Wang Q."/>
            <person name="Wei S."/>
            <person name="Zheng Y."/>
            <person name="Lin W."/>
            <person name="Duan Y."/>
            <person name="Cao H."/>
            <person name="Xiong S."/>
            <person name="Wang X."/>
            <person name="Wei L."/>
            <person name="Li C."/>
            <person name="Ma Q."/>
            <person name="Ju M."/>
            <person name="Zhao R."/>
            <person name="Li G."/>
            <person name="Mu C."/>
            <person name="Tian Q."/>
            <person name="Mei H."/>
            <person name="Zhang T."/>
            <person name="Gao T."/>
            <person name="Zhang H."/>
        </authorList>
    </citation>
    <scope>NUCLEOTIDE SEQUENCE</scope>
    <source>
        <strain evidence="9">KEN1</strain>
    </source>
</reference>
<dbReference type="PROSITE" id="PS50850">
    <property type="entry name" value="MFS"/>
    <property type="match status" value="1"/>
</dbReference>
<evidence type="ECO:0000256" key="6">
    <source>
        <dbReference type="ARBA" id="ARBA00044504"/>
    </source>
</evidence>
<feature type="domain" description="Major facilitator superfamily (MFS) profile" evidence="8">
    <location>
        <begin position="1"/>
        <end position="192"/>
    </location>
</feature>
<evidence type="ECO:0000256" key="1">
    <source>
        <dbReference type="ARBA" id="ARBA00004141"/>
    </source>
</evidence>
<feature type="transmembrane region" description="Helical" evidence="7">
    <location>
        <begin position="383"/>
        <end position="401"/>
    </location>
</feature>
<evidence type="ECO:0000256" key="4">
    <source>
        <dbReference type="ARBA" id="ARBA00022989"/>
    </source>
</evidence>
<dbReference type="PANTHER" id="PTHR23504:SF95">
    <property type="entry name" value="MAJOR FACILITATOR SUPERFAMILY PROTEIN"/>
    <property type="match status" value="1"/>
</dbReference>
<dbReference type="SUPFAM" id="SSF103473">
    <property type="entry name" value="MFS general substrate transporter"/>
    <property type="match status" value="1"/>
</dbReference>
<sequence length="450" mass="48978">MENWKNLIHLFVTVFLSYFASLVVNPTIADVTMEAVCPGKDECSLAIYLAGFQQAIAGIGSVVVMPLIGYLSDTYGRKVLLTIPMTLSIFPLVILAVRRTTEFFYVYYVLKTLTAMVTEGGVICLALSYLADNVSEGKRVSAFGLLSGVTSAATVCGTLVARLLPTPRIFQLAAVVAVVAAVYMKIFLKDTSSCQADALEQPILKPATETSETGNASLKKTDLIKKIPLPKDIIRLLKSSVTVSLGSFIVFFNSLAGRNPSFLNGKLNLLFNYYLKARFHFQKDQFADIWLITYISATVSNMVLMPHFGPLLGEETLLCIGLFAGFLNMLLDSIAWAPWVPYGSAFLGIFLFLASPSLRCIISKQVGPYEQGIAQGSVMGITSFANVISPLIYSPLSALFLSDGAPFYFPGFSMLCVGLAWLVGFILSTMIKFQHLLSRDRAGSEPCLLA</sequence>
<evidence type="ECO:0000256" key="7">
    <source>
        <dbReference type="SAM" id="Phobius"/>
    </source>
</evidence>
<dbReference type="InterPro" id="IPR036259">
    <property type="entry name" value="MFS_trans_sf"/>
</dbReference>
<keyword evidence="2" id="KW-0813">Transport</keyword>
<dbReference type="PANTHER" id="PTHR23504">
    <property type="entry name" value="MAJOR FACILITATOR SUPERFAMILY DOMAIN-CONTAINING PROTEIN 10"/>
    <property type="match status" value="1"/>
</dbReference>
<feature type="transmembrane region" description="Helical" evidence="7">
    <location>
        <begin position="7"/>
        <end position="25"/>
    </location>
</feature>
<dbReference type="InterPro" id="IPR001958">
    <property type="entry name" value="Tet-R_TetA/multi-R_MdtG-like"/>
</dbReference>
<feature type="transmembrane region" description="Helical" evidence="7">
    <location>
        <begin position="142"/>
        <end position="163"/>
    </location>
</feature>
<feature type="transmembrane region" description="Helical" evidence="7">
    <location>
        <begin position="79"/>
        <end position="97"/>
    </location>
</feature>
<dbReference type="PRINTS" id="PR01035">
    <property type="entry name" value="TCRTETA"/>
</dbReference>
<comment type="caution">
    <text evidence="9">The sequence shown here is derived from an EMBL/GenBank/DDBJ whole genome shotgun (WGS) entry which is preliminary data.</text>
</comment>
<evidence type="ECO:0000256" key="2">
    <source>
        <dbReference type="ARBA" id="ARBA00022448"/>
    </source>
</evidence>
<evidence type="ECO:0000259" key="8">
    <source>
        <dbReference type="PROSITE" id="PS50850"/>
    </source>
</evidence>
<dbReference type="AlphaFoldDB" id="A0AAW2V1Z9"/>
<proteinExistence type="inferred from homology"/>
<feature type="transmembrane region" description="Helical" evidence="7">
    <location>
        <begin position="169"/>
        <end position="188"/>
    </location>
</feature>
<feature type="transmembrane region" description="Helical" evidence="7">
    <location>
        <begin position="45"/>
        <end position="67"/>
    </location>
</feature>
<evidence type="ECO:0000256" key="5">
    <source>
        <dbReference type="ARBA" id="ARBA00023136"/>
    </source>
</evidence>
<reference evidence="9" key="1">
    <citation type="submission" date="2020-06" db="EMBL/GenBank/DDBJ databases">
        <authorList>
            <person name="Li T."/>
            <person name="Hu X."/>
            <person name="Zhang T."/>
            <person name="Song X."/>
            <person name="Zhang H."/>
            <person name="Dai N."/>
            <person name="Sheng W."/>
            <person name="Hou X."/>
            <person name="Wei L."/>
        </authorList>
    </citation>
    <scope>NUCLEOTIDE SEQUENCE</scope>
    <source>
        <strain evidence="9">KEN1</strain>
        <tissue evidence="9">Leaf</tissue>
    </source>
</reference>
<dbReference type="InterPro" id="IPR011701">
    <property type="entry name" value="MFS"/>
</dbReference>
<organism evidence="9">
    <name type="scientific">Sesamum latifolium</name>
    <dbReference type="NCBI Taxonomy" id="2727402"/>
    <lineage>
        <taxon>Eukaryota</taxon>
        <taxon>Viridiplantae</taxon>
        <taxon>Streptophyta</taxon>
        <taxon>Embryophyta</taxon>
        <taxon>Tracheophyta</taxon>
        <taxon>Spermatophyta</taxon>
        <taxon>Magnoliopsida</taxon>
        <taxon>eudicotyledons</taxon>
        <taxon>Gunneridae</taxon>
        <taxon>Pentapetalae</taxon>
        <taxon>asterids</taxon>
        <taxon>lamiids</taxon>
        <taxon>Lamiales</taxon>
        <taxon>Pedaliaceae</taxon>
        <taxon>Sesamum</taxon>
    </lineage>
</organism>
<dbReference type="CDD" id="cd17330">
    <property type="entry name" value="MFS_SLC46_TetA_like"/>
    <property type="match status" value="1"/>
</dbReference>
<dbReference type="InterPro" id="IPR020846">
    <property type="entry name" value="MFS_dom"/>
</dbReference>
<feature type="transmembrane region" description="Helical" evidence="7">
    <location>
        <begin position="286"/>
        <end position="304"/>
    </location>
</feature>
<dbReference type="GO" id="GO:0016020">
    <property type="term" value="C:membrane"/>
    <property type="evidence" value="ECO:0007669"/>
    <property type="project" value="UniProtKB-SubCell"/>
</dbReference>
<dbReference type="Pfam" id="PF07690">
    <property type="entry name" value="MFS_1"/>
    <property type="match status" value="1"/>
</dbReference>
<evidence type="ECO:0000313" key="9">
    <source>
        <dbReference type="EMBL" id="KAL0422943.1"/>
    </source>
</evidence>
<gene>
    <name evidence="9" type="ORF">Slati_3317200</name>
</gene>
<dbReference type="GO" id="GO:0022857">
    <property type="term" value="F:transmembrane transporter activity"/>
    <property type="evidence" value="ECO:0007669"/>
    <property type="project" value="InterPro"/>
</dbReference>
<feature type="transmembrane region" description="Helical" evidence="7">
    <location>
        <begin position="103"/>
        <end position="130"/>
    </location>
</feature>
<evidence type="ECO:0000256" key="3">
    <source>
        <dbReference type="ARBA" id="ARBA00022692"/>
    </source>
</evidence>
<dbReference type="Gene3D" id="1.20.1250.20">
    <property type="entry name" value="MFS general substrate transporter like domains"/>
    <property type="match status" value="1"/>
</dbReference>
<protein>
    <submittedName>
        <fullName evidence="9">Hippocampus abundant transcript 1 protein</fullName>
    </submittedName>
</protein>
<feature type="transmembrane region" description="Helical" evidence="7">
    <location>
        <begin position="407"/>
        <end position="431"/>
    </location>
</feature>
<keyword evidence="3 7" id="KW-0812">Transmembrane</keyword>
<comment type="similarity">
    <text evidence="6">Belongs to the major facilitator superfamily. Phosphate:H(+) symporter (TC 2.A.1.9) family.</text>
</comment>
<dbReference type="EMBL" id="JACGWN010000011">
    <property type="protein sequence ID" value="KAL0422943.1"/>
    <property type="molecule type" value="Genomic_DNA"/>
</dbReference>
<feature type="transmembrane region" description="Helical" evidence="7">
    <location>
        <begin position="342"/>
        <end position="362"/>
    </location>
</feature>
<comment type="subcellular location">
    <subcellularLocation>
        <location evidence="1">Membrane</location>
        <topology evidence="1">Multi-pass membrane protein</topology>
    </subcellularLocation>
</comment>
<keyword evidence="5 7" id="KW-0472">Membrane</keyword>
<name>A0AAW2V1Z9_9LAMI</name>
<keyword evidence="4 7" id="KW-1133">Transmembrane helix</keyword>
<accession>A0AAW2V1Z9</accession>